<dbReference type="PANTHER" id="PTHR43711:SF1">
    <property type="entry name" value="HISTIDINE KINASE 1"/>
    <property type="match status" value="1"/>
</dbReference>
<reference evidence="15 16" key="1">
    <citation type="submission" date="2013-08" db="EMBL/GenBank/DDBJ databases">
        <authorList>
            <consortium name="DOE Joint Genome Institute"/>
            <person name="Eisen J."/>
            <person name="Huntemann M."/>
            <person name="Han J."/>
            <person name="Chen A."/>
            <person name="Kyrpides N."/>
            <person name="Mavromatis K."/>
            <person name="Markowitz V."/>
            <person name="Palaniappan K."/>
            <person name="Ivanova N."/>
            <person name="Schaumberg A."/>
            <person name="Pati A."/>
            <person name="Liolios K."/>
            <person name="Nordberg H.P."/>
            <person name="Cantor M.N."/>
            <person name="Hua S.X."/>
            <person name="Woyke T."/>
        </authorList>
    </citation>
    <scope>NUCLEOTIDE SEQUENCE [LARGE SCALE GENOMIC DNA]</scope>
    <source>
        <strain evidence="15 16">DSM 2278</strain>
    </source>
</reference>
<evidence type="ECO:0000256" key="9">
    <source>
        <dbReference type="ARBA" id="ARBA00023012"/>
    </source>
</evidence>
<evidence type="ECO:0000256" key="12">
    <source>
        <dbReference type="SAM" id="Coils"/>
    </source>
</evidence>
<comment type="catalytic activity">
    <reaction evidence="1">
        <text>ATP + protein L-histidine = ADP + protein N-phospho-L-histidine.</text>
        <dbReference type="EC" id="2.7.13.3"/>
    </reaction>
</comment>
<evidence type="ECO:0000256" key="1">
    <source>
        <dbReference type="ARBA" id="ARBA00000085"/>
    </source>
</evidence>
<evidence type="ECO:0000256" key="10">
    <source>
        <dbReference type="ARBA" id="ARBA00023136"/>
    </source>
</evidence>
<dbReference type="Pfam" id="PF00989">
    <property type="entry name" value="PAS"/>
    <property type="match status" value="1"/>
</dbReference>
<dbReference type="GO" id="GO:0016020">
    <property type="term" value="C:membrane"/>
    <property type="evidence" value="ECO:0007669"/>
    <property type="project" value="UniProtKB-SubCell"/>
</dbReference>
<dbReference type="NCBIfam" id="TIGR00229">
    <property type="entry name" value="sensory_box"/>
    <property type="match status" value="1"/>
</dbReference>
<dbReference type="CDD" id="cd00130">
    <property type="entry name" value="PAS"/>
    <property type="match status" value="1"/>
</dbReference>
<gene>
    <name evidence="15" type="ORF">MettiDRAFT_2337</name>
</gene>
<comment type="subcellular location">
    <subcellularLocation>
        <location evidence="2">Membrane</location>
    </subcellularLocation>
</comment>
<evidence type="ECO:0000256" key="3">
    <source>
        <dbReference type="ARBA" id="ARBA00012438"/>
    </source>
</evidence>
<proteinExistence type="predicted"/>
<dbReference type="InterPro" id="IPR004358">
    <property type="entry name" value="Sig_transdc_His_kin-like_C"/>
</dbReference>
<dbReference type="SMART" id="SM00388">
    <property type="entry name" value="HisKA"/>
    <property type="match status" value="1"/>
</dbReference>
<evidence type="ECO:0000259" key="13">
    <source>
        <dbReference type="PROSITE" id="PS50109"/>
    </source>
</evidence>
<dbReference type="Pfam" id="PF00512">
    <property type="entry name" value="HisKA"/>
    <property type="match status" value="1"/>
</dbReference>
<dbReference type="STRING" id="1090322.MettiDRAFT_2337"/>
<dbReference type="GO" id="GO:0006355">
    <property type="term" value="P:regulation of DNA-templated transcription"/>
    <property type="evidence" value="ECO:0007669"/>
    <property type="project" value="InterPro"/>
</dbReference>
<keyword evidence="8" id="KW-0067">ATP-binding</keyword>
<dbReference type="InterPro" id="IPR003594">
    <property type="entry name" value="HATPase_dom"/>
</dbReference>
<evidence type="ECO:0000256" key="7">
    <source>
        <dbReference type="ARBA" id="ARBA00022777"/>
    </source>
</evidence>
<dbReference type="OrthoDB" id="142517at2157"/>
<evidence type="ECO:0000256" key="5">
    <source>
        <dbReference type="ARBA" id="ARBA00022679"/>
    </source>
</evidence>
<evidence type="ECO:0000256" key="8">
    <source>
        <dbReference type="ARBA" id="ARBA00022840"/>
    </source>
</evidence>
<dbReference type="Pfam" id="PF02518">
    <property type="entry name" value="HATPase_c"/>
    <property type="match status" value="1"/>
</dbReference>
<sequence>MDKSLEDLKKEAHTRLNELEKEETVKENPDENIQAILHELRVHQIELELQNEELKRSQEELVLQRESYYQLFHRAPIGYALLDENGMIRKANQLLCELIDLSQCENMCNPLSKYIVEEDRSAYMSRFKAFFKKPEDKTLELRFKGREGNILYMEMRGRKEIKEHFGFFSIYEQTPMILITFNDIAERKNAEKAIVNAMKAAEEANNTKSWFLANMSHELRTPLTSIIGFSEAMERGETGELNEEQRRYMGYIEESGKHLLNLINDLLDISKVEAGKMELSLEQVNMNELLKEIEHMVYPIASYKEINLNFKQEENNITFEGDMCKLKQIMLNLISNALKFTPEQGAVDVTGKSVDHKIEISIEDTGIGIPSECHEKIFDPFSQLNSSLSKDQKGTGLGLALVKKLVELHDGTIKLESEVSKGSKFTFSIPKTGKLFDEFE</sequence>
<organism evidence="15 16">
    <name type="scientific">Methanolobus tindarius DSM 2278</name>
    <dbReference type="NCBI Taxonomy" id="1090322"/>
    <lineage>
        <taxon>Archaea</taxon>
        <taxon>Methanobacteriati</taxon>
        <taxon>Methanobacteriota</taxon>
        <taxon>Stenosarchaea group</taxon>
        <taxon>Methanomicrobia</taxon>
        <taxon>Methanosarcinales</taxon>
        <taxon>Methanosarcinaceae</taxon>
        <taxon>Methanolobus</taxon>
    </lineage>
</organism>
<feature type="domain" description="Histidine kinase" evidence="13">
    <location>
        <begin position="214"/>
        <end position="433"/>
    </location>
</feature>
<keyword evidence="4" id="KW-0597">Phosphoprotein</keyword>
<dbReference type="PROSITE" id="PS50109">
    <property type="entry name" value="HIS_KIN"/>
    <property type="match status" value="1"/>
</dbReference>
<evidence type="ECO:0000256" key="6">
    <source>
        <dbReference type="ARBA" id="ARBA00022741"/>
    </source>
</evidence>
<keyword evidence="10" id="KW-0472">Membrane</keyword>
<dbReference type="GO" id="GO:0005524">
    <property type="term" value="F:ATP binding"/>
    <property type="evidence" value="ECO:0007669"/>
    <property type="project" value="UniProtKB-KW"/>
</dbReference>
<keyword evidence="16" id="KW-1185">Reference proteome</keyword>
<dbReference type="InterPro" id="IPR003661">
    <property type="entry name" value="HisK_dim/P_dom"/>
</dbReference>
<dbReference type="GO" id="GO:0000155">
    <property type="term" value="F:phosphorelay sensor kinase activity"/>
    <property type="evidence" value="ECO:0007669"/>
    <property type="project" value="InterPro"/>
</dbReference>
<feature type="domain" description="PAC" evidence="14">
    <location>
        <begin position="137"/>
        <end position="196"/>
    </location>
</feature>
<keyword evidence="5" id="KW-0808">Transferase</keyword>
<dbReference type="PRINTS" id="PR00344">
    <property type="entry name" value="BCTRLSENSOR"/>
</dbReference>
<dbReference type="SMART" id="SM00387">
    <property type="entry name" value="HATPase_c"/>
    <property type="match status" value="1"/>
</dbReference>
<accession>W9DZP8</accession>
<dbReference type="FunFam" id="3.30.565.10:FF:000010">
    <property type="entry name" value="Sensor histidine kinase RcsC"/>
    <property type="match status" value="1"/>
</dbReference>
<keyword evidence="7" id="KW-0418">Kinase</keyword>
<dbReference type="EC" id="2.7.13.3" evidence="3"/>
<dbReference type="Gene3D" id="3.30.565.10">
    <property type="entry name" value="Histidine kinase-like ATPase, C-terminal domain"/>
    <property type="match status" value="1"/>
</dbReference>
<evidence type="ECO:0000256" key="11">
    <source>
        <dbReference type="ARBA" id="ARBA00023306"/>
    </source>
</evidence>
<evidence type="ECO:0000313" key="15">
    <source>
        <dbReference type="EMBL" id="ETA68851.1"/>
    </source>
</evidence>
<dbReference type="InterPro" id="IPR005467">
    <property type="entry name" value="His_kinase_dom"/>
</dbReference>
<evidence type="ECO:0000256" key="4">
    <source>
        <dbReference type="ARBA" id="ARBA00022553"/>
    </source>
</evidence>
<keyword evidence="6" id="KW-0547">Nucleotide-binding</keyword>
<dbReference type="Proteomes" id="UP000019483">
    <property type="component" value="Unassembled WGS sequence"/>
</dbReference>
<comment type="caution">
    <text evidence="15">The sequence shown here is derived from an EMBL/GenBank/DDBJ whole genome shotgun (WGS) entry which is preliminary data.</text>
</comment>
<dbReference type="InterPro" id="IPR013767">
    <property type="entry name" value="PAS_fold"/>
</dbReference>
<dbReference type="EMBL" id="AZAJ01000001">
    <property type="protein sequence ID" value="ETA68851.1"/>
    <property type="molecule type" value="Genomic_DNA"/>
</dbReference>
<dbReference type="InterPro" id="IPR035965">
    <property type="entry name" value="PAS-like_dom_sf"/>
</dbReference>
<dbReference type="InterPro" id="IPR036890">
    <property type="entry name" value="HATPase_C_sf"/>
</dbReference>
<dbReference type="FunFam" id="1.10.287.130:FF:000038">
    <property type="entry name" value="Sensory transduction histidine kinase"/>
    <property type="match status" value="1"/>
</dbReference>
<keyword evidence="9" id="KW-0902">Two-component regulatory system</keyword>
<dbReference type="InterPro" id="IPR036097">
    <property type="entry name" value="HisK_dim/P_sf"/>
</dbReference>
<feature type="coiled-coil region" evidence="12">
    <location>
        <begin position="2"/>
        <end position="67"/>
    </location>
</feature>
<dbReference type="InterPro" id="IPR000014">
    <property type="entry name" value="PAS"/>
</dbReference>
<keyword evidence="11" id="KW-0131">Cell cycle</keyword>
<protein>
    <recommendedName>
        <fullName evidence="3">histidine kinase</fullName>
        <ecNumber evidence="3">2.7.13.3</ecNumber>
    </recommendedName>
</protein>
<dbReference type="SUPFAM" id="SSF55785">
    <property type="entry name" value="PYP-like sensor domain (PAS domain)"/>
    <property type="match status" value="1"/>
</dbReference>
<dbReference type="InterPro" id="IPR000700">
    <property type="entry name" value="PAS-assoc_C"/>
</dbReference>
<evidence type="ECO:0000256" key="2">
    <source>
        <dbReference type="ARBA" id="ARBA00004370"/>
    </source>
</evidence>
<dbReference type="SUPFAM" id="SSF55874">
    <property type="entry name" value="ATPase domain of HSP90 chaperone/DNA topoisomerase II/histidine kinase"/>
    <property type="match status" value="1"/>
</dbReference>
<evidence type="ECO:0000313" key="16">
    <source>
        <dbReference type="Proteomes" id="UP000019483"/>
    </source>
</evidence>
<dbReference type="AlphaFoldDB" id="W9DZP8"/>
<name>W9DZP8_METTI</name>
<dbReference type="Gene3D" id="1.10.287.130">
    <property type="match status" value="1"/>
</dbReference>
<dbReference type="InterPro" id="IPR050736">
    <property type="entry name" value="Sensor_HK_Regulatory"/>
</dbReference>
<dbReference type="RefSeq" id="WP_023845985.1">
    <property type="nucleotide sequence ID" value="NZ_AZAJ01000001.1"/>
</dbReference>
<dbReference type="PROSITE" id="PS50113">
    <property type="entry name" value="PAC"/>
    <property type="match status" value="1"/>
</dbReference>
<dbReference type="CDD" id="cd00082">
    <property type="entry name" value="HisKA"/>
    <property type="match status" value="1"/>
</dbReference>
<dbReference type="CDD" id="cd16922">
    <property type="entry name" value="HATPase_EvgS-ArcB-TorS-like"/>
    <property type="match status" value="1"/>
</dbReference>
<dbReference type="SUPFAM" id="SSF47384">
    <property type="entry name" value="Homodimeric domain of signal transducing histidine kinase"/>
    <property type="match status" value="1"/>
</dbReference>
<dbReference type="PANTHER" id="PTHR43711">
    <property type="entry name" value="TWO-COMPONENT HISTIDINE KINASE"/>
    <property type="match status" value="1"/>
</dbReference>
<keyword evidence="12" id="KW-0175">Coiled coil</keyword>
<evidence type="ECO:0000259" key="14">
    <source>
        <dbReference type="PROSITE" id="PS50113"/>
    </source>
</evidence>
<dbReference type="Gene3D" id="3.30.450.20">
    <property type="entry name" value="PAS domain"/>
    <property type="match status" value="1"/>
</dbReference>